<dbReference type="PROSITE" id="PS51077">
    <property type="entry name" value="HTH_ICLR"/>
    <property type="match status" value="1"/>
</dbReference>
<evidence type="ECO:0000259" key="6">
    <source>
        <dbReference type="PROSITE" id="PS51078"/>
    </source>
</evidence>
<evidence type="ECO:0000256" key="2">
    <source>
        <dbReference type="ARBA" id="ARBA00023125"/>
    </source>
</evidence>
<dbReference type="InterPro" id="IPR050707">
    <property type="entry name" value="HTH_MetabolicPath_Reg"/>
</dbReference>
<evidence type="ECO:0000259" key="5">
    <source>
        <dbReference type="PROSITE" id="PS51077"/>
    </source>
</evidence>
<protein>
    <submittedName>
        <fullName evidence="7">Transcriptional regulator, IclR family</fullName>
    </submittedName>
</protein>
<dbReference type="InterPro" id="IPR029016">
    <property type="entry name" value="GAF-like_dom_sf"/>
</dbReference>
<dbReference type="STRING" id="587636.SAMN05216199_0634"/>
<dbReference type="PROSITE" id="PS51078">
    <property type="entry name" value="ICLR_ED"/>
    <property type="match status" value="1"/>
</dbReference>
<keyword evidence="8" id="KW-1185">Reference proteome</keyword>
<feature type="region of interest" description="Disordered" evidence="4">
    <location>
        <begin position="1"/>
        <end position="23"/>
    </location>
</feature>
<accession>A0A1H9QHX9</accession>
<dbReference type="OrthoDB" id="8479143at2"/>
<keyword evidence="2" id="KW-0238">DNA-binding</keyword>
<dbReference type="SUPFAM" id="SSF55781">
    <property type="entry name" value="GAF domain-like"/>
    <property type="match status" value="1"/>
</dbReference>
<dbReference type="GO" id="GO:0003677">
    <property type="term" value="F:DNA binding"/>
    <property type="evidence" value="ECO:0007669"/>
    <property type="project" value="UniProtKB-KW"/>
</dbReference>
<dbReference type="Gene3D" id="1.10.10.10">
    <property type="entry name" value="Winged helix-like DNA-binding domain superfamily/Winged helix DNA-binding domain"/>
    <property type="match status" value="1"/>
</dbReference>
<dbReference type="GO" id="GO:0045892">
    <property type="term" value="P:negative regulation of DNA-templated transcription"/>
    <property type="evidence" value="ECO:0007669"/>
    <property type="project" value="TreeGrafter"/>
</dbReference>
<dbReference type="Pfam" id="PF01614">
    <property type="entry name" value="IclR_C"/>
    <property type="match status" value="1"/>
</dbReference>
<evidence type="ECO:0000313" key="7">
    <source>
        <dbReference type="EMBL" id="SER60126.1"/>
    </source>
</evidence>
<dbReference type="Gene3D" id="3.30.450.40">
    <property type="match status" value="1"/>
</dbReference>
<dbReference type="SUPFAM" id="SSF46785">
    <property type="entry name" value="Winged helix' DNA-binding domain"/>
    <property type="match status" value="1"/>
</dbReference>
<evidence type="ECO:0000256" key="4">
    <source>
        <dbReference type="SAM" id="MobiDB-lite"/>
    </source>
</evidence>
<keyword evidence="3" id="KW-0804">Transcription</keyword>
<dbReference type="RefSeq" id="WP_091755266.1">
    <property type="nucleotide sequence ID" value="NZ_FOHB01000001.1"/>
</dbReference>
<evidence type="ECO:0000256" key="1">
    <source>
        <dbReference type="ARBA" id="ARBA00023015"/>
    </source>
</evidence>
<dbReference type="PANTHER" id="PTHR30136:SF24">
    <property type="entry name" value="HTH-TYPE TRANSCRIPTIONAL REPRESSOR ALLR"/>
    <property type="match status" value="1"/>
</dbReference>
<dbReference type="PANTHER" id="PTHR30136">
    <property type="entry name" value="HELIX-TURN-HELIX TRANSCRIPTIONAL REGULATOR, ICLR FAMILY"/>
    <property type="match status" value="1"/>
</dbReference>
<dbReference type="GO" id="GO:0003700">
    <property type="term" value="F:DNA-binding transcription factor activity"/>
    <property type="evidence" value="ECO:0007669"/>
    <property type="project" value="TreeGrafter"/>
</dbReference>
<dbReference type="EMBL" id="FOHB01000001">
    <property type="protein sequence ID" value="SER60126.1"/>
    <property type="molecule type" value="Genomic_DNA"/>
</dbReference>
<dbReference type="Pfam" id="PF09339">
    <property type="entry name" value="HTH_IclR"/>
    <property type="match status" value="1"/>
</dbReference>
<reference evidence="8" key="1">
    <citation type="submission" date="2016-10" db="EMBL/GenBank/DDBJ databases">
        <authorList>
            <person name="Varghese N."/>
            <person name="Submissions S."/>
        </authorList>
    </citation>
    <scope>NUCLEOTIDE SEQUENCE [LARGE SCALE GENOMIC DNA]</scope>
    <source>
        <strain evidence="8">CGMCC 1.6963</strain>
    </source>
</reference>
<dbReference type="InterPro" id="IPR014757">
    <property type="entry name" value="Tscrpt_reg_IclR_C"/>
</dbReference>
<keyword evidence="1" id="KW-0805">Transcription regulation</keyword>
<gene>
    <name evidence="7" type="ORF">SAMN05216199_0634</name>
</gene>
<evidence type="ECO:0000313" key="8">
    <source>
        <dbReference type="Proteomes" id="UP000199019"/>
    </source>
</evidence>
<dbReference type="SMART" id="SM00346">
    <property type="entry name" value="HTH_ICLR"/>
    <property type="match status" value="1"/>
</dbReference>
<evidence type="ECO:0000256" key="3">
    <source>
        <dbReference type="ARBA" id="ARBA00023163"/>
    </source>
</evidence>
<dbReference type="AlphaFoldDB" id="A0A1H9QHX9"/>
<sequence>MSQSEMVAPAVSALAPSRGPEPEDLVQSVSRALRVLEVVTASPGLPVKAIARRSGLNLSTTYHLVRTLAYEGYVRRLADGCYDVGTELPRRFHDVVGSLGRPPRSRDVLSHLVQVTGLSAYLGRLSASGMVVAEVVEGPGSPYLEDFEVGLDVAAHATALGKALLSAMPRNARKEYLRSQGLPAFTSQTTTDAETLEHWLRSVDLTRPVVEHGEYRDGVSCAAALVPSPMADSAAAGGPAADETVWAVVVSARTLDIAPPVGDELLRAAQDLSPA</sequence>
<name>A0A1H9QHX9_9MICO</name>
<dbReference type="InterPro" id="IPR036388">
    <property type="entry name" value="WH-like_DNA-bd_sf"/>
</dbReference>
<dbReference type="InterPro" id="IPR036390">
    <property type="entry name" value="WH_DNA-bd_sf"/>
</dbReference>
<feature type="domain" description="IclR-ED" evidence="6">
    <location>
        <begin position="87"/>
        <end position="275"/>
    </location>
</feature>
<organism evidence="7 8">
    <name type="scientific">Pedococcus cremeus</name>
    <dbReference type="NCBI Taxonomy" id="587636"/>
    <lineage>
        <taxon>Bacteria</taxon>
        <taxon>Bacillati</taxon>
        <taxon>Actinomycetota</taxon>
        <taxon>Actinomycetes</taxon>
        <taxon>Micrococcales</taxon>
        <taxon>Intrasporangiaceae</taxon>
        <taxon>Pedococcus</taxon>
    </lineage>
</organism>
<proteinExistence type="predicted"/>
<dbReference type="InterPro" id="IPR005471">
    <property type="entry name" value="Tscrpt_reg_IclR_N"/>
</dbReference>
<dbReference type="Proteomes" id="UP000199019">
    <property type="component" value="Unassembled WGS sequence"/>
</dbReference>
<feature type="domain" description="HTH iclR-type" evidence="5">
    <location>
        <begin position="26"/>
        <end position="86"/>
    </location>
</feature>